<sequence length="353" mass="40910">MKEQTKELFDKLRQNLPTPQEKICEFTFYDPIGIQINEALENLNILEVELHDVIMKNVFKGIDYYSIVGLVPMWVRNDGHSQEGCLSKEDFETLVQANDNELTHRLLYYYDCEMLMSSFQNRTSVLVRLINKIYEILTPNLSRDIKEYDDVAFGIGTQGIDVYTYLNSLIITLASSFDIITKVAYELQEMSNVNFLSYPNMKSANITYGKRKWLGDNLMVENTLFAKKEAVCIRTIESLRDEIIHNGSLDSHYALYHGLINDNIEQWIFFPDLNESGTLKNIKARKKFYPDCTRTFNVMLPPLLLEVVGCLEKTLNVLISAFDCPRTDKQNFLDFKKEILGWHGKTSNIELNK</sequence>
<name>A0A948TA81_9BACT</name>
<evidence type="ECO:0000313" key="1">
    <source>
        <dbReference type="EMBL" id="MBU3837261.1"/>
    </source>
</evidence>
<dbReference type="Proteomes" id="UP000783796">
    <property type="component" value="Unassembled WGS sequence"/>
</dbReference>
<evidence type="ECO:0000313" key="2">
    <source>
        <dbReference type="Proteomes" id="UP000783796"/>
    </source>
</evidence>
<reference evidence="1" key="2">
    <citation type="submission" date="2021-04" db="EMBL/GenBank/DDBJ databases">
        <authorList>
            <person name="Gilroy R."/>
        </authorList>
    </citation>
    <scope>NUCLEOTIDE SEQUENCE</scope>
    <source>
        <strain evidence="1">G4-2901</strain>
    </source>
</reference>
<proteinExistence type="predicted"/>
<dbReference type="AlphaFoldDB" id="A0A948TA81"/>
<reference evidence="1" key="1">
    <citation type="journal article" date="2021" name="PeerJ">
        <title>Extensive microbial diversity within the chicken gut microbiome revealed by metagenomics and culture.</title>
        <authorList>
            <person name="Gilroy R."/>
            <person name="Ravi A."/>
            <person name="Getino M."/>
            <person name="Pursley I."/>
            <person name="Horton D.L."/>
            <person name="Alikhan N.F."/>
            <person name="Baker D."/>
            <person name="Gharbi K."/>
            <person name="Hall N."/>
            <person name="Watson M."/>
            <person name="Adriaenssens E.M."/>
            <person name="Foster-Nyarko E."/>
            <person name="Jarju S."/>
            <person name="Secka A."/>
            <person name="Antonio M."/>
            <person name="Oren A."/>
            <person name="Chaudhuri R.R."/>
            <person name="La Ragione R."/>
            <person name="Hildebrand F."/>
            <person name="Pallen M.J."/>
        </authorList>
    </citation>
    <scope>NUCLEOTIDE SEQUENCE</scope>
    <source>
        <strain evidence="1">G4-2901</strain>
    </source>
</reference>
<accession>A0A948TA81</accession>
<dbReference type="EMBL" id="JAHLFW010000029">
    <property type="protein sequence ID" value="MBU3837261.1"/>
    <property type="molecule type" value="Genomic_DNA"/>
</dbReference>
<organism evidence="1 2">
    <name type="scientific">Candidatus Phocaeicola faecigallinarum</name>
    <dbReference type="NCBI Taxonomy" id="2838732"/>
    <lineage>
        <taxon>Bacteria</taxon>
        <taxon>Pseudomonadati</taxon>
        <taxon>Bacteroidota</taxon>
        <taxon>Bacteroidia</taxon>
        <taxon>Bacteroidales</taxon>
        <taxon>Bacteroidaceae</taxon>
        <taxon>Phocaeicola</taxon>
    </lineage>
</organism>
<protein>
    <submittedName>
        <fullName evidence="1">Uncharacterized protein</fullName>
    </submittedName>
</protein>
<gene>
    <name evidence="1" type="ORF">H9777_02855</name>
</gene>
<comment type="caution">
    <text evidence="1">The sequence shown here is derived from an EMBL/GenBank/DDBJ whole genome shotgun (WGS) entry which is preliminary data.</text>
</comment>